<dbReference type="Pfam" id="PF24283">
    <property type="entry name" value="DUF7471"/>
    <property type="match status" value="1"/>
</dbReference>
<keyword evidence="1" id="KW-0812">Transmembrane</keyword>
<dbReference type="EMBL" id="QKNY01000007">
    <property type="protein sequence ID" value="RJX43664.1"/>
    <property type="molecule type" value="Genomic_DNA"/>
</dbReference>
<gene>
    <name evidence="2" type="ORF">DM826_05275</name>
</gene>
<organism evidence="2 3">
    <name type="scientific">Halonotius aquaticus</name>
    <dbReference type="NCBI Taxonomy" id="2216978"/>
    <lineage>
        <taxon>Archaea</taxon>
        <taxon>Methanobacteriati</taxon>
        <taxon>Methanobacteriota</taxon>
        <taxon>Stenosarchaea group</taxon>
        <taxon>Halobacteria</taxon>
        <taxon>Halobacteriales</taxon>
        <taxon>Haloferacaceae</taxon>
        <taxon>Halonotius</taxon>
    </lineage>
</organism>
<dbReference type="InterPro" id="IPR055894">
    <property type="entry name" value="DUF7471"/>
</dbReference>
<protein>
    <submittedName>
        <fullName evidence="2">Uncharacterized protein</fullName>
    </submittedName>
</protein>
<evidence type="ECO:0000313" key="3">
    <source>
        <dbReference type="Proteomes" id="UP000276588"/>
    </source>
</evidence>
<name>A0A3A6Q9E6_9EURY</name>
<feature type="transmembrane region" description="Helical" evidence="1">
    <location>
        <begin position="88"/>
        <end position="106"/>
    </location>
</feature>
<evidence type="ECO:0000313" key="2">
    <source>
        <dbReference type="EMBL" id="RJX43664.1"/>
    </source>
</evidence>
<dbReference type="Proteomes" id="UP000276588">
    <property type="component" value="Unassembled WGS sequence"/>
</dbReference>
<comment type="caution">
    <text evidence="2">The sequence shown here is derived from an EMBL/GenBank/DDBJ whole genome shotgun (WGS) entry which is preliminary data.</text>
</comment>
<sequence>MGVSPASTPSLASPPLLHAGSGEQVLSWVLLTAAGVTTVLFGLSLIVAYRRRSRRYFLVSATLAALLSRSIAGLLTLRGLLSPGSHHFLEHGLDALIAILLLAAVYDSTTTTSAERRPNT</sequence>
<accession>A0A3A6Q9E6</accession>
<keyword evidence="1" id="KW-0472">Membrane</keyword>
<keyword evidence="3" id="KW-1185">Reference proteome</keyword>
<proteinExistence type="predicted"/>
<evidence type="ECO:0000256" key="1">
    <source>
        <dbReference type="SAM" id="Phobius"/>
    </source>
</evidence>
<keyword evidence="1" id="KW-1133">Transmembrane helix</keyword>
<reference evidence="2 3" key="1">
    <citation type="submission" date="2018-06" db="EMBL/GenBank/DDBJ databases">
        <title>Halonotius sp. F13-13 a new haloarchaeeon isolated from a solar saltern from Isla Cristina, Huelva, Spain.</title>
        <authorList>
            <person name="Duran-Viseras A."/>
            <person name="Sanchez-Porro C."/>
            <person name="Ventosa A."/>
        </authorList>
    </citation>
    <scope>NUCLEOTIDE SEQUENCE [LARGE SCALE GENOMIC DNA]</scope>
    <source>
        <strain evidence="2 3">F13-13</strain>
    </source>
</reference>
<feature type="transmembrane region" description="Helical" evidence="1">
    <location>
        <begin position="25"/>
        <end position="49"/>
    </location>
</feature>
<dbReference type="AlphaFoldDB" id="A0A3A6Q9E6"/>
<feature type="transmembrane region" description="Helical" evidence="1">
    <location>
        <begin position="56"/>
        <end position="76"/>
    </location>
</feature>